<comment type="similarity">
    <text evidence="1">Belongs to the sulfatase family.</text>
</comment>
<dbReference type="PROSITE" id="PS00149">
    <property type="entry name" value="SULFATASE_2"/>
    <property type="match status" value="1"/>
</dbReference>
<dbReference type="InterPro" id="IPR024607">
    <property type="entry name" value="Sulfatase_CS"/>
</dbReference>
<dbReference type="Proteomes" id="UP000644010">
    <property type="component" value="Unassembled WGS sequence"/>
</dbReference>
<dbReference type="Gene3D" id="3.30.1120.10">
    <property type="match status" value="1"/>
</dbReference>
<comment type="caution">
    <text evidence="6">The sequence shown here is derived from an EMBL/GenBank/DDBJ whole genome shotgun (WGS) entry which is preliminary data.</text>
</comment>
<evidence type="ECO:0000256" key="2">
    <source>
        <dbReference type="ARBA" id="ARBA00022723"/>
    </source>
</evidence>
<gene>
    <name evidence="6" type="ORF">H8S77_16370</name>
</gene>
<dbReference type="InterPro" id="IPR000917">
    <property type="entry name" value="Sulfatase_N"/>
</dbReference>
<evidence type="ECO:0000256" key="4">
    <source>
        <dbReference type="ARBA" id="ARBA00022837"/>
    </source>
</evidence>
<accession>A0ABR7E5W8</accession>
<dbReference type="CDD" id="cd16143">
    <property type="entry name" value="ARS_like"/>
    <property type="match status" value="1"/>
</dbReference>
<dbReference type="PANTHER" id="PTHR42693:SF53">
    <property type="entry name" value="ENDO-4-O-SULFATASE"/>
    <property type="match status" value="1"/>
</dbReference>
<dbReference type="PROSITE" id="PS00523">
    <property type="entry name" value="SULFATASE_1"/>
    <property type="match status" value="1"/>
</dbReference>
<sequence length="511" mass="57397">MNKRILILSSMMVGIGFHLVAQDKKLPNIVFILADDLGYGDLSYLNEKGKIKTPNLDRMAENGVVFNDAHSSSAVSTPSRYGILTGRYNWRSTLKNGVLGWYDKPLIAGDRTTMASMLRNQGYHTACIGKWHLGMNFPTKDGEKPVDTPDAYNLDFSKEITGGPCDVGFEYFFGVDAPNYPPYCFIENRHTMGMPDFYYPLSKEMDSRPGRGLANWKMEEILPALEEKAVTYITQAASNEDPFFLYIPLTSPHTPIVPTDEFADQSKLNKYADFVMQSDAVVGNIMKALADNNIADNTIIVFTSDNGCSPQADFKLLAEKGHNPSYIFRGMKSDLFEGGHHIPCIVSWPSEINHHRVDQTISLIDFMATFACITGYELSDDEAEDSYNILPLLIQADYKPKIREATVYHSIRGDFTICKGDWKLLLSPSSGGWSFPKPGNDDELIKTLPSIQLYNMKDDPAETNNVYAEYPEIVNELKALMTKYVKEGRSTPGIPQKNDGPEVWRQLSWMK</sequence>
<keyword evidence="7" id="KW-1185">Reference proteome</keyword>
<dbReference type="PANTHER" id="PTHR42693">
    <property type="entry name" value="ARYLSULFATASE FAMILY MEMBER"/>
    <property type="match status" value="1"/>
</dbReference>
<dbReference type="SUPFAM" id="SSF53649">
    <property type="entry name" value="Alkaline phosphatase-like"/>
    <property type="match status" value="1"/>
</dbReference>
<dbReference type="RefSeq" id="WP_186960330.1">
    <property type="nucleotide sequence ID" value="NZ_JACOOI010000018.1"/>
</dbReference>
<keyword evidence="2" id="KW-0479">Metal-binding</keyword>
<evidence type="ECO:0000259" key="5">
    <source>
        <dbReference type="Pfam" id="PF00884"/>
    </source>
</evidence>
<feature type="domain" description="Sulfatase N-terminal" evidence="5">
    <location>
        <begin position="27"/>
        <end position="375"/>
    </location>
</feature>
<keyword evidence="4" id="KW-0106">Calcium</keyword>
<dbReference type="EMBL" id="JACOOI010000018">
    <property type="protein sequence ID" value="MBC5644454.1"/>
    <property type="molecule type" value="Genomic_DNA"/>
</dbReference>
<keyword evidence="3" id="KW-0378">Hydrolase</keyword>
<proteinExistence type="inferred from homology"/>
<protein>
    <submittedName>
        <fullName evidence="6">Sulfatase-like hydrolase/transferase</fullName>
    </submittedName>
</protein>
<evidence type="ECO:0000256" key="1">
    <source>
        <dbReference type="ARBA" id="ARBA00008779"/>
    </source>
</evidence>
<evidence type="ECO:0000313" key="6">
    <source>
        <dbReference type="EMBL" id="MBC5644454.1"/>
    </source>
</evidence>
<dbReference type="InterPro" id="IPR050738">
    <property type="entry name" value="Sulfatase"/>
</dbReference>
<name>A0ABR7E5W8_9BACT</name>
<evidence type="ECO:0000256" key="3">
    <source>
        <dbReference type="ARBA" id="ARBA00022801"/>
    </source>
</evidence>
<dbReference type="Gene3D" id="3.40.720.10">
    <property type="entry name" value="Alkaline Phosphatase, subunit A"/>
    <property type="match status" value="1"/>
</dbReference>
<evidence type="ECO:0000313" key="7">
    <source>
        <dbReference type="Proteomes" id="UP000644010"/>
    </source>
</evidence>
<reference evidence="6 7" key="1">
    <citation type="submission" date="2020-08" db="EMBL/GenBank/DDBJ databases">
        <title>Genome public.</title>
        <authorList>
            <person name="Liu C."/>
            <person name="Sun Q."/>
        </authorList>
    </citation>
    <scope>NUCLEOTIDE SEQUENCE [LARGE SCALE GENOMIC DNA]</scope>
    <source>
        <strain evidence="6 7">BX2</strain>
    </source>
</reference>
<dbReference type="InterPro" id="IPR017850">
    <property type="entry name" value="Alkaline_phosphatase_core_sf"/>
</dbReference>
<organism evidence="6 7">
    <name type="scientific">Parabacteroides segnis</name>
    <dbReference type="NCBI Taxonomy" id="2763058"/>
    <lineage>
        <taxon>Bacteria</taxon>
        <taxon>Pseudomonadati</taxon>
        <taxon>Bacteroidota</taxon>
        <taxon>Bacteroidia</taxon>
        <taxon>Bacteroidales</taxon>
        <taxon>Tannerellaceae</taxon>
        <taxon>Parabacteroides</taxon>
    </lineage>
</organism>
<dbReference type="Pfam" id="PF00884">
    <property type="entry name" value="Sulfatase"/>
    <property type="match status" value="1"/>
</dbReference>